<evidence type="ECO:0008006" key="2">
    <source>
        <dbReference type="Google" id="ProtNLM"/>
    </source>
</evidence>
<sequence precursor="true">MRSIGVLLFLSCALAAETPPDAPLVRGTVLECDARPSGEISIRNADNQVLRYQFDRKTYAERDNQLIDASRLAPGEKVEILSDREKEYTLRYARTIHVIQPVPPPRPLTMGRYSAPSPEPTLPSSTTTYSGVISELTGDHVVIHTREAGDLSILLRKDTRFLEDGQIVEAAKLKPTMRVFVRAGKDVYQQVEAYQVIWGTILTPANRDR</sequence>
<dbReference type="InParanoid" id="Q025P3"/>
<reference evidence="1" key="1">
    <citation type="submission" date="2006-10" db="EMBL/GenBank/DDBJ databases">
        <title>Complete sequence of Solibacter usitatus Ellin6076.</title>
        <authorList>
            <consortium name="US DOE Joint Genome Institute"/>
            <person name="Copeland A."/>
            <person name="Lucas S."/>
            <person name="Lapidus A."/>
            <person name="Barry K."/>
            <person name="Detter J.C."/>
            <person name="Glavina del Rio T."/>
            <person name="Hammon N."/>
            <person name="Israni S."/>
            <person name="Dalin E."/>
            <person name="Tice H."/>
            <person name="Pitluck S."/>
            <person name="Thompson L.S."/>
            <person name="Brettin T."/>
            <person name="Bruce D."/>
            <person name="Han C."/>
            <person name="Tapia R."/>
            <person name="Gilna P."/>
            <person name="Schmutz J."/>
            <person name="Larimer F."/>
            <person name="Land M."/>
            <person name="Hauser L."/>
            <person name="Kyrpides N."/>
            <person name="Mikhailova N."/>
            <person name="Janssen P.H."/>
            <person name="Kuske C.R."/>
            <person name="Richardson P."/>
        </authorList>
    </citation>
    <scope>NUCLEOTIDE SEQUENCE</scope>
    <source>
        <strain evidence="1">Ellin6076</strain>
    </source>
</reference>
<name>Q025P3_SOLUE</name>
<dbReference type="AlphaFoldDB" id="Q025P3"/>
<gene>
    <name evidence="1" type="ordered locus">Acid_2287</name>
</gene>
<protein>
    <recommendedName>
        <fullName evidence="2">DUF5666 domain-containing protein</fullName>
    </recommendedName>
</protein>
<dbReference type="KEGG" id="sus:Acid_2287"/>
<accession>Q025P3</accession>
<dbReference type="OrthoDB" id="128837at2"/>
<dbReference type="HOGENOM" id="CLU_1314709_0_0_0"/>
<organism evidence="1">
    <name type="scientific">Solibacter usitatus (strain Ellin6076)</name>
    <dbReference type="NCBI Taxonomy" id="234267"/>
    <lineage>
        <taxon>Bacteria</taxon>
        <taxon>Pseudomonadati</taxon>
        <taxon>Acidobacteriota</taxon>
        <taxon>Terriglobia</taxon>
        <taxon>Bryobacterales</taxon>
        <taxon>Solibacteraceae</taxon>
        <taxon>Candidatus Solibacter</taxon>
    </lineage>
</organism>
<dbReference type="EMBL" id="CP000473">
    <property type="protein sequence ID" value="ABJ83276.1"/>
    <property type="molecule type" value="Genomic_DNA"/>
</dbReference>
<proteinExistence type="predicted"/>
<evidence type="ECO:0000313" key="1">
    <source>
        <dbReference type="EMBL" id="ABJ83276.1"/>
    </source>
</evidence>
<dbReference type="STRING" id="234267.Acid_2287"/>